<dbReference type="AlphaFoldDB" id="A0A6C0HE08"/>
<protein>
    <submittedName>
        <fullName evidence="2">Uncharacterized protein</fullName>
    </submittedName>
</protein>
<name>A0A6C0HE08_9ZZZZ</name>
<dbReference type="EMBL" id="MN739931">
    <property type="protein sequence ID" value="QHT78375.1"/>
    <property type="molecule type" value="Genomic_DNA"/>
</dbReference>
<sequence>MKVLPLFCFITTTIISISLIVFLFTTRPYLIESLRNKQNPNSVTTSLEDSFCQFHDSDASAQNLNESCMKLTKSNCMNTKCCVWGQNSSASGKCYAGDKSGVTFKTDNNGNKMDVDNYYYLNKCYGNCQNKN</sequence>
<keyword evidence="1" id="KW-0812">Transmembrane</keyword>
<accession>A0A6C0HE08</accession>
<evidence type="ECO:0000256" key="1">
    <source>
        <dbReference type="SAM" id="Phobius"/>
    </source>
</evidence>
<reference evidence="2" key="1">
    <citation type="journal article" date="2020" name="Nature">
        <title>Giant virus diversity and host interactions through global metagenomics.</title>
        <authorList>
            <person name="Schulz F."/>
            <person name="Roux S."/>
            <person name="Paez-Espino D."/>
            <person name="Jungbluth S."/>
            <person name="Walsh D.A."/>
            <person name="Denef V.J."/>
            <person name="McMahon K.D."/>
            <person name="Konstantinidis K.T."/>
            <person name="Eloe-Fadrosh E.A."/>
            <person name="Kyrpides N.C."/>
            <person name="Woyke T."/>
        </authorList>
    </citation>
    <scope>NUCLEOTIDE SEQUENCE</scope>
    <source>
        <strain evidence="2">GVMAG-M-3300023179-91</strain>
    </source>
</reference>
<organism evidence="2">
    <name type="scientific">viral metagenome</name>
    <dbReference type="NCBI Taxonomy" id="1070528"/>
    <lineage>
        <taxon>unclassified sequences</taxon>
        <taxon>metagenomes</taxon>
        <taxon>organismal metagenomes</taxon>
    </lineage>
</organism>
<proteinExistence type="predicted"/>
<keyword evidence="1" id="KW-1133">Transmembrane helix</keyword>
<keyword evidence="1" id="KW-0472">Membrane</keyword>
<evidence type="ECO:0000313" key="2">
    <source>
        <dbReference type="EMBL" id="QHT78375.1"/>
    </source>
</evidence>
<feature type="transmembrane region" description="Helical" evidence="1">
    <location>
        <begin position="6"/>
        <end position="25"/>
    </location>
</feature>